<accession>A0A0V8DN19</accession>
<gene>
    <name evidence="1" type="ORF">LMG8520_0106</name>
</gene>
<proteinExistence type="predicted"/>
<evidence type="ECO:0000313" key="2">
    <source>
        <dbReference type="Proteomes" id="UP000054230"/>
    </source>
</evidence>
<sequence length="42" mass="4781">MPDEPIEVLSKAGAIMPELLLTNLNIKKDGYYNVRPIAIYFE</sequence>
<organism evidence="1 2">
    <name type="scientific">Lactococcus lactis subsp. lactis</name>
    <name type="common">Streptococcus lactis</name>
    <dbReference type="NCBI Taxonomy" id="1360"/>
    <lineage>
        <taxon>Bacteria</taxon>
        <taxon>Bacillati</taxon>
        <taxon>Bacillota</taxon>
        <taxon>Bacilli</taxon>
        <taxon>Lactobacillales</taxon>
        <taxon>Streptococcaceae</taxon>
        <taxon>Lactococcus</taxon>
    </lineage>
</organism>
<dbReference type="EMBL" id="LKLP01000002">
    <property type="protein sequence ID" value="KSU14932.1"/>
    <property type="molecule type" value="Genomic_DNA"/>
</dbReference>
<dbReference type="AlphaFoldDB" id="A0A0V8DN19"/>
<comment type="caution">
    <text evidence="1">The sequence shown here is derived from an EMBL/GenBank/DDBJ whole genome shotgun (WGS) entry which is preliminary data.</text>
</comment>
<protein>
    <submittedName>
        <fullName evidence="1">Uncharacterized protein</fullName>
    </submittedName>
</protein>
<dbReference type="Proteomes" id="UP000054230">
    <property type="component" value="Unassembled WGS sequence"/>
</dbReference>
<reference evidence="2" key="1">
    <citation type="submission" date="2015-10" db="EMBL/GenBank/DDBJ databases">
        <title>Draft Genome Sequences of 11 Lactococcus lactis subspecies cremoris strains.</title>
        <authorList>
            <person name="Wels M."/>
            <person name="Backus L."/>
            <person name="Boekhorst J."/>
            <person name="Dijkstra A."/>
            <person name="Beerthuizen M."/>
            <person name="Kelly W."/>
            <person name="Siezen R."/>
            <person name="Bachmann H."/>
            <person name="Van Hijum S."/>
        </authorList>
    </citation>
    <scope>NUCLEOTIDE SEQUENCE [LARGE SCALE GENOMIC DNA]</scope>
    <source>
        <strain evidence="2">LMG8520</strain>
    </source>
</reference>
<dbReference type="RefSeq" id="WP_255217750.1">
    <property type="nucleotide sequence ID" value="NZ_LKLP01000002.1"/>
</dbReference>
<evidence type="ECO:0000313" key="1">
    <source>
        <dbReference type="EMBL" id="KSU14932.1"/>
    </source>
</evidence>
<name>A0A0V8DN19_LACLL</name>